<evidence type="ECO:0000313" key="1">
    <source>
        <dbReference type="EMBL" id="MEE4024131.1"/>
    </source>
</evidence>
<evidence type="ECO:0000313" key="2">
    <source>
        <dbReference type="Proteomes" id="UP001335729"/>
    </source>
</evidence>
<accession>A0ABU7MVH9</accession>
<organism evidence="1 2">
    <name type="scientific">Gordonia prachuapensis</name>
    <dbReference type="NCBI Taxonomy" id="3115651"/>
    <lineage>
        <taxon>Bacteria</taxon>
        <taxon>Bacillati</taxon>
        <taxon>Actinomycetota</taxon>
        <taxon>Actinomycetes</taxon>
        <taxon>Mycobacteriales</taxon>
        <taxon>Gordoniaceae</taxon>
        <taxon>Gordonia</taxon>
    </lineage>
</organism>
<protein>
    <submittedName>
        <fullName evidence="1">Uncharacterized protein</fullName>
    </submittedName>
</protein>
<dbReference type="EMBL" id="JAZDUE010000010">
    <property type="protein sequence ID" value="MEE4024131.1"/>
    <property type="molecule type" value="Genomic_DNA"/>
</dbReference>
<reference evidence="1 2" key="1">
    <citation type="submission" date="2024-01" db="EMBL/GenBank/DDBJ databases">
        <title>Draft genome sequence of Gordonia sp. PKS22-38.</title>
        <authorList>
            <person name="Suphannarot A."/>
            <person name="Mingma R."/>
        </authorList>
    </citation>
    <scope>NUCLEOTIDE SEQUENCE [LARGE SCALE GENOMIC DNA]</scope>
    <source>
        <strain evidence="1 2">PKS22-38</strain>
    </source>
</reference>
<comment type="caution">
    <text evidence="1">The sequence shown here is derived from an EMBL/GenBank/DDBJ whole genome shotgun (WGS) entry which is preliminary data.</text>
</comment>
<name>A0ABU7MVH9_9ACTN</name>
<keyword evidence="2" id="KW-1185">Reference proteome</keyword>
<dbReference type="Proteomes" id="UP001335729">
    <property type="component" value="Unassembled WGS sequence"/>
</dbReference>
<gene>
    <name evidence="1" type="ORF">V1Y59_13685</name>
</gene>
<dbReference type="RefSeq" id="WP_330505515.1">
    <property type="nucleotide sequence ID" value="NZ_JAZDUE010000010.1"/>
</dbReference>
<sequence length="122" mass="13282">MSEGLLALDLTTPERDILVTGLVEWGGPVAMSDALAVAIGFDDAAEFRARKRDLLDALQGAGELSLRDWRRTLAAAEVNFASNVIGVGLEWTDFSLISDEETFAAMRSVQLKLALHPSRHQD</sequence>
<proteinExistence type="predicted"/>